<reference evidence="1" key="1">
    <citation type="submission" date="2020-10" db="EMBL/GenBank/DDBJ databases">
        <authorList>
            <person name="Kikuchi T."/>
        </authorList>
    </citation>
    <scope>NUCLEOTIDE SEQUENCE</scope>
    <source>
        <strain evidence="1">NKZ352</strain>
    </source>
</reference>
<evidence type="ECO:0000313" key="2">
    <source>
        <dbReference type="Proteomes" id="UP000835052"/>
    </source>
</evidence>
<dbReference type="AlphaFoldDB" id="A0A8S1HTM0"/>
<gene>
    <name evidence="1" type="ORF">CAUJ_LOCUS12299</name>
</gene>
<proteinExistence type="predicted"/>
<comment type="caution">
    <text evidence="1">The sequence shown here is derived from an EMBL/GenBank/DDBJ whole genome shotgun (WGS) entry which is preliminary data.</text>
</comment>
<sequence length="124" mass="13464">MGESGRWLVPSQGIPGPIYPTDLGYLRLAPAALSPSSKAEAAKPLHPHMYPEEIRLSKMSEYLAAISMSAAVYSSVHNLDLECRFGSPICVGAGADSIIWPPNILQLPSFWVFRFLASLTFATN</sequence>
<evidence type="ECO:0000313" key="1">
    <source>
        <dbReference type="EMBL" id="CAD6196384.1"/>
    </source>
</evidence>
<protein>
    <submittedName>
        <fullName evidence="1">Uncharacterized protein</fullName>
    </submittedName>
</protein>
<dbReference type="Proteomes" id="UP000835052">
    <property type="component" value="Unassembled WGS sequence"/>
</dbReference>
<dbReference type="EMBL" id="CAJGYM010000071">
    <property type="protein sequence ID" value="CAD6196384.1"/>
    <property type="molecule type" value="Genomic_DNA"/>
</dbReference>
<name>A0A8S1HTM0_9PELO</name>
<organism evidence="1 2">
    <name type="scientific">Caenorhabditis auriculariae</name>
    <dbReference type="NCBI Taxonomy" id="2777116"/>
    <lineage>
        <taxon>Eukaryota</taxon>
        <taxon>Metazoa</taxon>
        <taxon>Ecdysozoa</taxon>
        <taxon>Nematoda</taxon>
        <taxon>Chromadorea</taxon>
        <taxon>Rhabditida</taxon>
        <taxon>Rhabditina</taxon>
        <taxon>Rhabditomorpha</taxon>
        <taxon>Rhabditoidea</taxon>
        <taxon>Rhabditidae</taxon>
        <taxon>Peloderinae</taxon>
        <taxon>Caenorhabditis</taxon>
    </lineage>
</organism>
<accession>A0A8S1HTM0</accession>
<keyword evidence="2" id="KW-1185">Reference proteome</keyword>